<dbReference type="AlphaFoldDB" id="A0A8H4TMQ8"/>
<dbReference type="InterPro" id="IPR001810">
    <property type="entry name" value="F-box_dom"/>
</dbReference>
<reference evidence="2" key="1">
    <citation type="journal article" date="2020" name="BMC Genomics">
        <title>Correction to: Identification and distribution of gene clusters required for synthesis of sphingolipid metabolism inhibitors in diverse species of the filamentous fungus Fusarium.</title>
        <authorList>
            <person name="Kim H.S."/>
            <person name="Lohmar J.M."/>
            <person name="Busman M."/>
            <person name="Brown D.W."/>
            <person name="Naumann T.A."/>
            <person name="Divon H.H."/>
            <person name="Lysoe E."/>
            <person name="Uhlig S."/>
            <person name="Proctor R.H."/>
        </authorList>
    </citation>
    <scope>NUCLEOTIDE SEQUENCE</scope>
    <source>
        <strain evidence="2">NRRL 20472</strain>
    </source>
</reference>
<dbReference type="PROSITE" id="PS50181">
    <property type="entry name" value="FBOX"/>
    <property type="match status" value="1"/>
</dbReference>
<dbReference type="InterPro" id="IPR032675">
    <property type="entry name" value="LRR_dom_sf"/>
</dbReference>
<gene>
    <name evidence="2" type="ORF">FSARC_10428</name>
</gene>
<dbReference type="Proteomes" id="UP000622797">
    <property type="component" value="Unassembled WGS sequence"/>
</dbReference>
<dbReference type="PANTHER" id="PTHR42057:SF2">
    <property type="entry name" value="F-BOX DOMAIN PROTEIN (AFU_ORTHOLOGUE AFUA_4G00200)-RELATED"/>
    <property type="match status" value="1"/>
</dbReference>
<proteinExistence type="predicted"/>
<reference evidence="2" key="2">
    <citation type="submission" date="2020-05" db="EMBL/GenBank/DDBJ databases">
        <authorList>
            <person name="Kim H.-S."/>
            <person name="Proctor R.H."/>
            <person name="Brown D.W."/>
        </authorList>
    </citation>
    <scope>NUCLEOTIDE SEQUENCE</scope>
    <source>
        <strain evidence="2">NRRL 20472</strain>
    </source>
</reference>
<dbReference type="Pfam" id="PF00646">
    <property type="entry name" value="F-box"/>
    <property type="match status" value="1"/>
</dbReference>
<dbReference type="PANTHER" id="PTHR42057">
    <property type="entry name" value="F-BOX DOMAIN PROTEIN (AFU_ORTHOLOGUE AFUA_4G00200)"/>
    <property type="match status" value="1"/>
</dbReference>
<evidence type="ECO:0000259" key="1">
    <source>
        <dbReference type="PROSITE" id="PS50181"/>
    </source>
</evidence>
<dbReference type="EMBL" id="JABEXW010000629">
    <property type="protein sequence ID" value="KAF4960614.1"/>
    <property type="molecule type" value="Genomic_DNA"/>
</dbReference>
<comment type="caution">
    <text evidence="2">The sequence shown here is derived from an EMBL/GenBank/DDBJ whole genome shotgun (WGS) entry which is preliminary data.</text>
</comment>
<evidence type="ECO:0000313" key="2">
    <source>
        <dbReference type="EMBL" id="KAF4960614.1"/>
    </source>
</evidence>
<keyword evidence="3" id="KW-1185">Reference proteome</keyword>
<feature type="domain" description="F-box" evidence="1">
    <location>
        <begin position="6"/>
        <end position="51"/>
    </location>
</feature>
<dbReference type="Gene3D" id="3.80.10.10">
    <property type="entry name" value="Ribonuclease Inhibitor"/>
    <property type="match status" value="1"/>
</dbReference>
<accession>A0A8H4TMQ8</accession>
<evidence type="ECO:0000313" key="3">
    <source>
        <dbReference type="Proteomes" id="UP000622797"/>
    </source>
</evidence>
<sequence length="522" mass="61003">MSPNTSTSLLSLPEELILQILEYFPKCVLHELRYVNSTFNRIAAQVAFRVIRFRAYKDEPERFMHIADTENLRDHVREITCDTWNDCKCVGSYLIYEPFFDALPYIGLFRNLKTLHLRFRENEHHYPYSIRSFRETSLRTLDTIFRSLAGTWTEQHQRDFDSGLNVMKVHEYKMLKFPKNSPTTPISLKTLTVSNLENYLEESLTTSAAFQTILNSKSLVDMRLNIATSMSGPCSRDNQLFDKMQSSWLTPNITSNLRVLSLYCHHGWGWLPKMDFRLIGVDGLPNLKILALGNFEFSHWWQVEWFGSLGIEKLYLDGCTVLFSEYNWTGLKRDQSETVVEDAEGTTHSFSNEGYYDPGEQPQHRLRDSRLVKTGLCWHHLLSHWARSMKTLRVLKVGQGYSDDIDEPWKATDPTWYGNAHRWETDSWKQRYSHHGFQHFECPTPLTVGSGIRQFGSWATQDYERVFHYSKWTEQDIEYSTPTTTPTRDIETEGISYEIRAKDIQAFRALIAAVEKRRKNGC</sequence>
<dbReference type="OrthoDB" id="3140657at2759"/>
<protein>
    <recommendedName>
        <fullName evidence="1">F-box domain-containing protein</fullName>
    </recommendedName>
</protein>
<organism evidence="2 3">
    <name type="scientific">Fusarium sarcochroum</name>
    <dbReference type="NCBI Taxonomy" id="1208366"/>
    <lineage>
        <taxon>Eukaryota</taxon>
        <taxon>Fungi</taxon>
        <taxon>Dikarya</taxon>
        <taxon>Ascomycota</taxon>
        <taxon>Pezizomycotina</taxon>
        <taxon>Sordariomycetes</taxon>
        <taxon>Hypocreomycetidae</taxon>
        <taxon>Hypocreales</taxon>
        <taxon>Nectriaceae</taxon>
        <taxon>Fusarium</taxon>
        <taxon>Fusarium lateritium species complex</taxon>
    </lineage>
</organism>
<name>A0A8H4TMQ8_9HYPO</name>